<feature type="chain" id="PRO_5001968956" evidence="4">
    <location>
        <begin position="22"/>
        <end position="194"/>
    </location>
</feature>
<feature type="repeat" description="TPR" evidence="3">
    <location>
        <begin position="108"/>
        <end position="141"/>
    </location>
</feature>
<dbReference type="eggNOG" id="COG3063">
    <property type="taxonomic scope" value="Bacteria"/>
</dbReference>
<gene>
    <name evidence="5" type="ORF">ATO9_15145</name>
</gene>
<protein>
    <submittedName>
        <fullName evidence="5">Uncharacterized protein</fullName>
    </submittedName>
</protein>
<evidence type="ECO:0000256" key="1">
    <source>
        <dbReference type="ARBA" id="ARBA00022737"/>
    </source>
</evidence>
<dbReference type="GO" id="GO:0009279">
    <property type="term" value="C:cell outer membrane"/>
    <property type="evidence" value="ECO:0007669"/>
    <property type="project" value="TreeGrafter"/>
</dbReference>
<feature type="signal peptide" evidence="4">
    <location>
        <begin position="1"/>
        <end position="21"/>
    </location>
</feature>
<keyword evidence="1" id="KW-0677">Repeat</keyword>
<dbReference type="AlphaFoldDB" id="A0A0A0EAG7"/>
<dbReference type="Gene3D" id="1.25.40.10">
    <property type="entry name" value="Tetratricopeptide repeat domain"/>
    <property type="match status" value="1"/>
</dbReference>
<dbReference type="InterPro" id="IPR019734">
    <property type="entry name" value="TPR_rpt"/>
</dbReference>
<evidence type="ECO:0000256" key="2">
    <source>
        <dbReference type="ARBA" id="ARBA00022803"/>
    </source>
</evidence>
<evidence type="ECO:0000313" key="6">
    <source>
        <dbReference type="Proteomes" id="UP000030004"/>
    </source>
</evidence>
<dbReference type="SMART" id="SM00028">
    <property type="entry name" value="TPR"/>
    <property type="match status" value="3"/>
</dbReference>
<dbReference type="PROSITE" id="PS50005">
    <property type="entry name" value="TPR"/>
    <property type="match status" value="1"/>
</dbReference>
<dbReference type="PANTHER" id="PTHR44858:SF1">
    <property type="entry name" value="UDP-N-ACETYLGLUCOSAMINE--PEPTIDE N-ACETYLGLUCOSAMINYLTRANSFERASE SPINDLY-RELATED"/>
    <property type="match status" value="1"/>
</dbReference>
<reference evidence="5 6" key="1">
    <citation type="journal article" date="2015" name="Antonie Van Leeuwenhoek">
        <title>Pseudooceanicola atlanticus gen. nov. sp. nov., isolated from surface seawater of the Atlantic Ocean and reclassification of Oceanicola batsensis, Oceanicola marinus, Oceanicola nitratireducens, Oceanicola nanhaiensis, Oceanicola antarcticus and Oceanicola flagellatus, as Pseudooceanicola batsensis comb. nov., Pseudooceanicola marinus comb. nov., Pseudooceanicola nitratireducens comb. nov., Pseudooceanicola nanhaiensis comb. nov., Pseudooceanicola antarcticus comb. nov., and Pseudooceanicola flagellatus comb. nov.</title>
        <authorList>
            <person name="Lai Q."/>
            <person name="Li G."/>
            <person name="Liu X."/>
            <person name="Du Y."/>
            <person name="Sun F."/>
            <person name="Shao Z."/>
        </authorList>
    </citation>
    <scope>NUCLEOTIDE SEQUENCE [LARGE SCALE GENOMIC DNA]</scope>
    <source>
        <strain evidence="5 6">22II-s11g</strain>
    </source>
</reference>
<dbReference type="SUPFAM" id="SSF48452">
    <property type="entry name" value="TPR-like"/>
    <property type="match status" value="1"/>
</dbReference>
<keyword evidence="2 3" id="KW-0802">TPR repeat</keyword>
<dbReference type="Proteomes" id="UP000030004">
    <property type="component" value="Unassembled WGS sequence"/>
</dbReference>
<dbReference type="PANTHER" id="PTHR44858">
    <property type="entry name" value="TETRATRICOPEPTIDE REPEAT PROTEIN 6"/>
    <property type="match status" value="1"/>
</dbReference>
<name>A0A0A0EAG7_9RHOB</name>
<keyword evidence="6" id="KW-1185">Reference proteome</keyword>
<dbReference type="InterPro" id="IPR011990">
    <property type="entry name" value="TPR-like_helical_dom_sf"/>
</dbReference>
<proteinExistence type="predicted"/>
<evidence type="ECO:0000313" key="5">
    <source>
        <dbReference type="EMBL" id="KGM47931.1"/>
    </source>
</evidence>
<comment type="caution">
    <text evidence="5">The sequence shown here is derived from an EMBL/GenBank/DDBJ whole genome shotgun (WGS) entry which is preliminary data.</text>
</comment>
<dbReference type="GO" id="GO:0046813">
    <property type="term" value="P:receptor-mediated virion attachment to host cell"/>
    <property type="evidence" value="ECO:0007669"/>
    <property type="project" value="TreeGrafter"/>
</dbReference>
<sequence>MNATLLGVMGVSMHFSKLVVAASLALWSGSAAYADQSDRSAELLQELHDAEPVDAKRIERELSLMWRRSGSASMDLLLTRGQDALEAGEIDTAIGHFSALVDHAPDFAEGWHRRATAFYRQQEYGLAVADLGRTLTLNPDHFAALFGLAVILETLDQEEEAFGAYSRVLEVYPTHERAQEAVDRLRRTATGTSL</sequence>
<dbReference type="STRING" id="1461694.ATO9_15145"/>
<dbReference type="Pfam" id="PF13432">
    <property type="entry name" value="TPR_16"/>
    <property type="match status" value="1"/>
</dbReference>
<evidence type="ECO:0000256" key="3">
    <source>
        <dbReference type="PROSITE-ProRule" id="PRU00339"/>
    </source>
</evidence>
<dbReference type="InterPro" id="IPR050498">
    <property type="entry name" value="Ycf3"/>
</dbReference>
<dbReference type="EMBL" id="AQQX01000006">
    <property type="protein sequence ID" value="KGM47931.1"/>
    <property type="molecule type" value="Genomic_DNA"/>
</dbReference>
<keyword evidence="4" id="KW-0732">Signal</keyword>
<evidence type="ECO:0000256" key="4">
    <source>
        <dbReference type="SAM" id="SignalP"/>
    </source>
</evidence>
<accession>A0A0A0EAG7</accession>
<organism evidence="5 6">
    <name type="scientific">Pseudooceanicola atlanticus</name>
    <dbReference type="NCBI Taxonomy" id="1461694"/>
    <lineage>
        <taxon>Bacteria</taxon>
        <taxon>Pseudomonadati</taxon>
        <taxon>Pseudomonadota</taxon>
        <taxon>Alphaproteobacteria</taxon>
        <taxon>Rhodobacterales</taxon>
        <taxon>Paracoccaceae</taxon>
        <taxon>Pseudooceanicola</taxon>
    </lineage>
</organism>